<organism evidence="1 2">
    <name type="scientific">Vaccinium darrowii</name>
    <dbReference type="NCBI Taxonomy" id="229202"/>
    <lineage>
        <taxon>Eukaryota</taxon>
        <taxon>Viridiplantae</taxon>
        <taxon>Streptophyta</taxon>
        <taxon>Embryophyta</taxon>
        <taxon>Tracheophyta</taxon>
        <taxon>Spermatophyta</taxon>
        <taxon>Magnoliopsida</taxon>
        <taxon>eudicotyledons</taxon>
        <taxon>Gunneridae</taxon>
        <taxon>Pentapetalae</taxon>
        <taxon>asterids</taxon>
        <taxon>Ericales</taxon>
        <taxon>Ericaceae</taxon>
        <taxon>Vaccinioideae</taxon>
        <taxon>Vaccinieae</taxon>
        <taxon>Vaccinium</taxon>
    </lineage>
</organism>
<accession>A0ACB7Y602</accession>
<protein>
    <submittedName>
        <fullName evidence="1">Uncharacterized protein</fullName>
    </submittedName>
</protein>
<evidence type="ECO:0000313" key="1">
    <source>
        <dbReference type="EMBL" id="KAH7848821.1"/>
    </source>
</evidence>
<evidence type="ECO:0000313" key="2">
    <source>
        <dbReference type="Proteomes" id="UP000828048"/>
    </source>
</evidence>
<dbReference type="Proteomes" id="UP000828048">
    <property type="component" value="Chromosome 7"/>
</dbReference>
<name>A0ACB7Y602_9ERIC</name>
<reference evidence="1 2" key="1">
    <citation type="journal article" date="2021" name="Hortic Res">
        <title>High-quality reference genome and annotation aids understanding of berry development for evergreen blueberry (Vaccinium darrowii).</title>
        <authorList>
            <person name="Yu J."/>
            <person name="Hulse-Kemp A.M."/>
            <person name="Babiker E."/>
            <person name="Staton M."/>
        </authorList>
    </citation>
    <scope>NUCLEOTIDE SEQUENCE [LARGE SCALE GENOMIC DNA]</scope>
    <source>
        <strain evidence="2">cv. NJ 8807/NJ 8810</strain>
        <tissue evidence="1">Young leaf</tissue>
    </source>
</reference>
<sequence>MSHKVPSSQGNVPFSWENKPGVTKKNQDDHDHPKDSGHPALKLPPPPCPPPENNSRTHHFHDLQVPLPPCGFQPPSRSGSRRGIKKQDDPFLSAYMECTKSSTRKGKKLLIGGGKSGFGFRLRKSVSVFSCKNSCSTVRDDSMVRISQLPISKPEREEEPSP</sequence>
<proteinExistence type="predicted"/>
<comment type="caution">
    <text evidence="1">The sequence shown here is derived from an EMBL/GenBank/DDBJ whole genome shotgun (WGS) entry which is preliminary data.</text>
</comment>
<dbReference type="EMBL" id="CM037157">
    <property type="protein sequence ID" value="KAH7848821.1"/>
    <property type="molecule type" value="Genomic_DNA"/>
</dbReference>
<gene>
    <name evidence="1" type="ORF">Vadar_008540</name>
</gene>
<keyword evidence="2" id="KW-1185">Reference proteome</keyword>